<dbReference type="Pfam" id="PF03575">
    <property type="entry name" value="Peptidase_S51"/>
    <property type="match status" value="1"/>
</dbReference>
<reference evidence="5" key="1">
    <citation type="submission" date="2020-05" db="EMBL/GenBank/DDBJ databases">
        <authorList>
            <person name="Chiriac C."/>
            <person name="Salcher M."/>
            <person name="Ghai R."/>
            <person name="Kavagutti S V."/>
        </authorList>
    </citation>
    <scope>NUCLEOTIDE SEQUENCE</scope>
</reference>
<evidence type="ECO:0000313" key="5">
    <source>
        <dbReference type="EMBL" id="CAB4860084.1"/>
    </source>
</evidence>
<name>A0A6J7CTB0_9ZZZZ</name>
<protein>
    <submittedName>
        <fullName evidence="5">Unannotated protein</fullName>
    </submittedName>
</protein>
<dbReference type="PANTHER" id="PTHR36175:SF1">
    <property type="entry name" value="CYANOPHYCINASE"/>
    <property type="match status" value="1"/>
</dbReference>
<dbReference type="InterPro" id="IPR005320">
    <property type="entry name" value="Peptidase_S51"/>
</dbReference>
<dbReference type="PANTHER" id="PTHR36175">
    <property type="entry name" value="CYANOPHYCINASE"/>
    <property type="match status" value="1"/>
</dbReference>
<evidence type="ECO:0000256" key="3">
    <source>
        <dbReference type="ARBA" id="ARBA00022801"/>
    </source>
</evidence>
<dbReference type="InterPro" id="IPR029062">
    <property type="entry name" value="Class_I_gatase-like"/>
</dbReference>
<dbReference type="GO" id="GO:0008236">
    <property type="term" value="F:serine-type peptidase activity"/>
    <property type="evidence" value="ECO:0007669"/>
    <property type="project" value="UniProtKB-KW"/>
</dbReference>
<dbReference type="EMBL" id="CAFBLN010000003">
    <property type="protein sequence ID" value="CAB4860084.1"/>
    <property type="molecule type" value="Genomic_DNA"/>
</dbReference>
<dbReference type="Gene3D" id="3.40.50.880">
    <property type="match status" value="1"/>
</dbReference>
<evidence type="ECO:0000256" key="1">
    <source>
        <dbReference type="ARBA" id="ARBA00006534"/>
    </source>
</evidence>
<evidence type="ECO:0000256" key="4">
    <source>
        <dbReference type="ARBA" id="ARBA00022825"/>
    </source>
</evidence>
<dbReference type="GO" id="GO:0006508">
    <property type="term" value="P:proteolysis"/>
    <property type="evidence" value="ECO:0007669"/>
    <property type="project" value="UniProtKB-KW"/>
</dbReference>
<comment type="similarity">
    <text evidence="1">Belongs to the peptidase S51 family.</text>
</comment>
<keyword evidence="4" id="KW-0720">Serine protease</keyword>
<dbReference type="CDD" id="cd03129">
    <property type="entry name" value="GAT1_Peptidase_E_like"/>
    <property type="match status" value="1"/>
</dbReference>
<keyword evidence="2" id="KW-0645">Protease</keyword>
<organism evidence="5">
    <name type="scientific">freshwater metagenome</name>
    <dbReference type="NCBI Taxonomy" id="449393"/>
    <lineage>
        <taxon>unclassified sequences</taxon>
        <taxon>metagenomes</taxon>
        <taxon>ecological metagenomes</taxon>
    </lineage>
</organism>
<dbReference type="SUPFAM" id="SSF52317">
    <property type="entry name" value="Class I glutamine amidotransferase-like"/>
    <property type="match status" value="1"/>
</dbReference>
<keyword evidence="3" id="KW-0378">Hydrolase</keyword>
<gene>
    <name evidence="5" type="ORF">UFOPK3381_00200</name>
</gene>
<sequence>MTSLPGPLALVGSGEYLPVMRTLEGQLLENRPGSYVQIATAAVPDGLDTLTYWHELGHTQARALGREQIVATASTRDEANDEALAEKVRGASLIYLSGGHPDFLAETLRGTKLWAAIVEEWQQGAALAGCSAGAMAMTTWIPSIRHPQKGSTEGLALLPHLRVIPHFDAFARRMPDLVTRYLAGKDPEVTLLGIDENTALVGGPHQWTVHGQQSVWRLGVGEPEQFAASHSLETQ</sequence>
<evidence type="ECO:0000256" key="2">
    <source>
        <dbReference type="ARBA" id="ARBA00022670"/>
    </source>
</evidence>
<proteinExistence type="inferred from homology"/>
<dbReference type="AlphaFoldDB" id="A0A6J7CTB0"/>
<accession>A0A6J7CTB0</accession>